<name>A0AAI9MW81_PROST</name>
<evidence type="ECO:0000256" key="3">
    <source>
        <dbReference type="ARBA" id="ARBA00022723"/>
    </source>
</evidence>
<evidence type="ECO:0000256" key="5">
    <source>
        <dbReference type="ARBA" id="ARBA00037900"/>
    </source>
</evidence>
<dbReference type="GO" id="GO:0046872">
    <property type="term" value="F:metal ion binding"/>
    <property type="evidence" value="ECO:0007669"/>
    <property type="project" value="UniProtKB-KW"/>
</dbReference>
<dbReference type="PANTHER" id="PTHR11080:SF2">
    <property type="entry name" value="LD05707P"/>
    <property type="match status" value="1"/>
</dbReference>
<dbReference type="NCBIfam" id="NF008623">
    <property type="entry name" value="PRK11609.1"/>
    <property type="match status" value="1"/>
</dbReference>
<organism evidence="10">
    <name type="scientific">Providencia stuartii</name>
    <dbReference type="NCBI Taxonomy" id="588"/>
    <lineage>
        <taxon>Bacteria</taxon>
        <taxon>Pseudomonadati</taxon>
        <taxon>Pseudomonadota</taxon>
        <taxon>Gammaproteobacteria</taxon>
        <taxon>Enterobacterales</taxon>
        <taxon>Morganellaceae</taxon>
        <taxon>Providencia</taxon>
    </lineage>
</organism>
<dbReference type="RefSeq" id="WP_196713136.1">
    <property type="nucleotide sequence ID" value="NZ_CP095443.1"/>
</dbReference>
<keyword evidence="4 10" id="KW-0378">Hydrolase</keyword>
<sequence length="218" mass="23973">MPMNNPHEDLIKSALLLVDLQNDFCTGGALAVADSEIVIETANRAIELCQQQNIPIIASQDWHPANHLSFAVNSGTRVGDIGTLNGIPQVWWPVHCVQGETGADFHPKLNREAICEVFTKGENPQVDSYSAFFDNDRISQTRLHAWLQEQQITQLFIMGIATDYCVKFTVLDALKLGYNVDVLIDGCRGVNLSAMDSELALAEMSQKGATLLTTDSLQ</sequence>
<evidence type="ECO:0000256" key="7">
    <source>
        <dbReference type="ARBA" id="ARBA00043224"/>
    </source>
</evidence>
<evidence type="ECO:0000259" key="9">
    <source>
        <dbReference type="Pfam" id="PF00857"/>
    </source>
</evidence>
<dbReference type="InterPro" id="IPR000868">
    <property type="entry name" value="Isochorismatase-like_dom"/>
</dbReference>
<evidence type="ECO:0000256" key="2">
    <source>
        <dbReference type="ARBA" id="ARBA00022642"/>
    </source>
</evidence>
<dbReference type="InterPro" id="IPR036380">
    <property type="entry name" value="Isochorismatase-like_sf"/>
</dbReference>
<protein>
    <recommendedName>
        <fullName evidence="8">Nicotinamidase</fullName>
        <ecNumber evidence="6">3.5.1.19</ecNumber>
    </recommendedName>
    <alternativeName>
        <fullName evidence="7">Nicotinamide deamidase</fullName>
    </alternativeName>
</protein>
<dbReference type="GO" id="GO:0008936">
    <property type="term" value="F:nicotinamidase activity"/>
    <property type="evidence" value="ECO:0007669"/>
    <property type="project" value="UniProtKB-EC"/>
</dbReference>
<dbReference type="EMBL" id="JAGSRH010000011">
    <property type="protein sequence ID" value="MER5077115.1"/>
    <property type="molecule type" value="Genomic_DNA"/>
</dbReference>
<feature type="domain" description="Isochorismatase-like" evidence="9">
    <location>
        <begin position="13"/>
        <end position="215"/>
    </location>
</feature>
<dbReference type="SUPFAM" id="SSF52499">
    <property type="entry name" value="Isochorismatase-like hydrolases"/>
    <property type="match status" value="1"/>
</dbReference>
<evidence type="ECO:0000256" key="1">
    <source>
        <dbReference type="ARBA" id="ARBA00006336"/>
    </source>
</evidence>
<proteinExistence type="inferred from homology"/>
<evidence type="ECO:0000313" key="12">
    <source>
        <dbReference type="Proteomes" id="UP001495779"/>
    </source>
</evidence>
<dbReference type="AlphaFoldDB" id="A0AAI9MW81"/>
<keyword evidence="2" id="KW-0662">Pyridine nucleotide biosynthesis</keyword>
<accession>A0AAI9MW81</accession>
<dbReference type="Gene3D" id="3.40.50.850">
    <property type="entry name" value="Isochorismatase-like"/>
    <property type="match status" value="1"/>
</dbReference>
<evidence type="ECO:0000313" key="10">
    <source>
        <dbReference type="EMBL" id="EMP9432840.1"/>
    </source>
</evidence>
<dbReference type="FunFam" id="3.40.50.850:FF:000006">
    <property type="entry name" value="Bifunctional pyrazinamidase/nicotinamidase"/>
    <property type="match status" value="1"/>
</dbReference>
<comment type="similarity">
    <text evidence="1">Belongs to the isochorismatase family.</text>
</comment>
<dbReference type="PANTHER" id="PTHR11080">
    <property type="entry name" value="PYRAZINAMIDASE/NICOTINAMIDASE"/>
    <property type="match status" value="1"/>
</dbReference>
<keyword evidence="3" id="KW-0479">Metal-binding</keyword>
<evidence type="ECO:0000256" key="6">
    <source>
        <dbReference type="ARBA" id="ARBA00039017"/>
    </source>
</evidence>
<evidence type="ECO:0000256" key="8">
    <source>
        <dbReference type="ARBA" id="ARBA00072277"/>
    </source>
</evidence>
<dbReference type="EC" id="3.5.1.19" evidence="6"/>
<reference evidence="11 12" key="1">
    <citation type="submission" date="2021-04" db="EMBL/GenBank/DDBJ databases">
        <title>Determining the burden of carbapenem-resistant Enterobacterales from a tertiary public heath setting in Bangladesh: a clinical, epidemiological, and molecular study.</title>
        <authorList>
            <person name="Farzana R."/>
            <person name="Walsh T.R."/>
        </authorList>
    </citation>
    <scope>NUCLEOTIDE SEQUENCE [LARGE SCALE GENOMIC DNA]</scope>
    <source>
        <strain evidence="11">Dmpro_s316</strain>
        <strain evidence="12">dmpro_s316</strain>
    </source>
</reference>
<evidence type="ECO:0000256" key="4">
    <source>
        <dbReference type="ARBA" id="ARBA00022801"/>
    </source>
</evidence>
<dbReference type="CDD" id="cd01011">
    <property type="entry name" value="nicotinamidase"/>
    <property type="match status" value="1"/>
</dbReference>
<dbReference type="EMBL" id="AAZDVE040000011">
    <property type="protein sequence ID" value="EMP9432840.1"/>
    <property type="molecule type" value="Genomic_DNA"/>
</dbReference>
<evidence type="ECO:0000313" key="11">
    <source>
        <dbReference type="EMBL" id="MER5077115.1"/>
    </source>
</evidence>
<comment type="caution">
    <text evidence="10">The sequence shown here is derived from an EMBL/GenBank/DDBJ whole genome shotgun (WGS) entry which is preliminary data.</text>
</comment>
<dbReference type="InterPro" id="IPR052347">
    <property type="entry name" value="Isochorismatase_Nicotinamidase"/>
</dbReference>
<gene>
    <name evidence="10" type="primary">pncA</name>
    <name evidence="10" type="ORF">JRA39_001889</name>
    <name evidence="11" type="ORF">KDV35_09655</name>
</gene>
<reference evidence="10" key="2">
    <citation type="submission" date="2024-02" db="EMBL/GenBank/DDBJ databases">
        <authorList>
            <consortium name="Clinical and Environmental Microbiology Branch: Whole genome sequencing antimicrobial resistance pathogens in the healthcare setting"/>
        </authorList>
    </citation>
    <scope>NUCLEOTIDE SEQUENCE</scope>
    <source>
        <strain evidence="10">2020GO-00142</strain>
    </source>
</reference>
<dbReference type="Pfam" id="PF00857">
    <property type="entry name" value="Isochorismatase"/>
    <property type="match status" value="1"/>
</dbReference>
<dbReference type="GO" id="GO:0019363">
    <property type="term" value="P:pyridine nucleotide biosynthetic process"/>
    <property type="evidence" value="ECO:0007669"/>
    <property type="project" value="UniProtKB-KW"/>
</dbReference>
<dbReference type="Proteomes" id="UP001495779">
    <property type="component" value="Unassembled WGS sequence"/>
</dbReference>
<comment type="pathway">
    <text evidence="5">Cofactor biosynthesis; nicotinate biosynthesis; nicotinate from nicotinamide: step 1/1.</text>
</comment>